<evidence type="ECO:0000256" key="2">
    <source>
        <dbReference type="ARBA" id="ARBA00011881"/>
    </source>
</evidence>
<comment type="subunit">
    <text evidence="2">Homotetramer.</text>
</comment>
<dbReference type="RefSeq" id="WP_035344899.1">
    <property type="nucleotide sequence ID" value="NZ_BAUU01000019.1"/>
</dbReference>
<dbReference type="GO" id="GO:0006528">
    <property type="term" value="P:asparagine metabolic process"/>
    <property type="evidence" value="ECO:0007669"/>
    <property type="project" value="InterPro"/>
</dbReference>
<feature type="signal peptide" evidence="11">
    <location>
        <begin position="1"/>
        <end position="19"/>
    </location>
</feature>
<dbReference type="PRINTS" id="PR00139">
    <property type="entry name" value="ASNGLNASE"/>
</dbReference>
<dbReference type="EC" id="3.5.1.1" evidence="3"/>
<dbReference type="InterPro" id="IPR027473">
    <property type="entry name" value="L-asparaginase_C"/>
</dbReference>
<organism evidence="14 15">
    <name type="scientific">Halalkalibacter hemicellulosilyticusJCM 9152</name>
    <dbReference type="NCBI Taxonomy" id="1236971"/>
    <lineage>
        <taxon>Bacteria</taxon>
        <taxon>Bacillati</taxon>
        <taxon>Bacillota</taxon>
        <taxon>Bacilli</taxon>
        <taxon>Bacillales</taxon>
        <taxon>Bacillaceae</taxon>
        <taxon>Halalkalibacter</taxon>
    </lineage>
</organism>
<protein>
    <recommendedName>
        <fullName evidence="3">asparaginase</fullName>
        <ecNumber evidence="3">3.5.1.1</ecNumber>
    </recommendedName>
</protein>
<dbReference type="Gene3D" id="3.40.50.1170">
    <property type="entry name" value="L-asparaginase, N-terminal domain"/>
    <property type="match status" value="1"/>
</dbReference>
<comment type="similarity">
    <text evidence="1 10">Belongs to the asparaginase 1 family.</text>
</comment>
<dbReference type="InterPro" id="IPR037152">
    <property type="entry name" value="L-asparaginase_N_sf"/>
</dbReference>
<dbReference type="Proteomes" id="UP000018895">
    <property type="component" value="Unassembled WGS sequence"/>
</dbReference>
<dbReference type="InterPro" id="IPR040919">
    <property type="entry name" value="Asparaginase_C"/>
</dbReference>
<comment type="catalytic activity">
    <reaction evidence="5">
        <text>L-asparagine + H2O = L-aspartate + NH4(+)</text>
        <dbReference type="Rhea" id="RHEA:21016"/>
        <dbReference type="ChEBI" id="CHEBI:15377"/>
        <dbReference type="ChEBI" id="CHEBI:28938"/>
        <dbReference type="ChEBI" id="CHEBI:29991"/>
        <dbReference type="ChEBI" id="CHEBI:58048"/>
        <dbReference type="EC" id="3.5.1.1"/>
    </reaction>
</comment>
<dbReference type="PROSITE" id="PS00917">
    <property type="entry name" value="ASN_GLN_ASE_2"/>
    <property type="match status" value="1"/>
</dbReference>
<dbReference type="NCBIfam" id="TIGR00520">
    <property type="entry name" value="asnASE_II"/>
    <property type="match status" value="1"/>
</dbReference>
<dbReference type="InterPro" id="IPR027474">
    <property type="entry name" value="L-asparaginase_N"/>
</dbReference>
<evidence type="ECO:0000256" key="8">
    <source>
        <dbReference type="PROSITE-ProRule" id="PRU10099"/>
    </source>
</evidence>
<reference evidence="14" key="1">
    <citation type="journal article" date="2014" name="Genome Announc.">
        <title>Draft Genome Sequences of Three Alkaliphilic Bacillus Strains, Bacillus wakoensis JCM 9140T, Bacillus akibai JCM 9157T, and Bacillus hemicellulosilyticus JCM 9152T.</title>
        <authorList>
            <person name="Yuki M."/>
            <person name="Oshima K."/>
            <person name="Suda W."/>
            <person name="Oshida Y."/>
            <person name="Kitamura K."/>
            <person name="Iida T."/>
            <person name="Hattori M."/>
            <person name="Ohkuma M."/>
        </authorList>
    </citation>
    <scope>NUCLEOTIDE SEQUENCE [LARGE SCALE GENOMIC DNA]</scope>
    <source>
        <strain evidence="14">JCM 9152</strain>
    </source>
</reference>
<evidence type="ECO:0000256" key="1">
    <source>
        <dbReference type="ARBA" id="ARBA00010518"/>
    </source>
</evidence>
<dbReference type="GO" id="GO:0004067">
    <property type="term" value="F:asparaginase activity"/>
    <property type="evidence" value="ECO:0007669"/>
    <property type="project" value="UniProtKB-UniRule"/>
</dbReference>
<comment type="caution">
    <text evidence="14">The sequence shown here is derived from an EMBL/GenBank/DDBJ whole genome shotgun (WGS) entry which is preliminary data.</text>
</comment>
<dbReference type="InterPro" id="IPR036152">
    <property type="entry name" value="Asp/glu_Ase-like_sf"/>
</dbReference>
<dbReference type="SMART" id="SM00870">
    <property type="entry name" value="Asparaginase"/>
    <property type="match status" value="1"/>
</dbReference>
<feature type="active site" evidence="9">
    <location>
        <position position="148"/>
    </location>
</feature>
<evidence type="ECO:0000259" key="12">
    <source>
        <dbReference type="Pfam" id="PF00710"/>
    </source>
</evidence>
<dbReference type="EMBL" id="BAUU01000019">
    <property type="protein sequence ID" value="GAE31367.1"/>
    <property type="molecule type" value="Genomic_DNA"/>
</dbReference>
<feature type="domain" description="L-asparaginase N-terminal" evidence="12">
    <location>
        <begin position="59"/>
        <end position="251"/>
    </location>
</feature>
<accession>W4QHI2</accession>
<evidence type="ECO:0000256" key="3">
    <source>
        <dbReference type="ARBA" id="ARBA00012920"/>
    </source>
</evidence>
<feature type="active site" evidence="8">
    <location>
        <position position="68"/>
    </location>
</feature>
<sequence length="378" mass="40661">MKKFTFTLMAFVTLMVACSQETVEQAEADPIEDGEAVVAEEGNEEEEAEQQEVNEDLPNISILATGGTIAGSGSVGTNTTDYQAGDIAIEALIEAVPEMTEIANITGEQIVNIGSPDITNEHLLTLGNRINELLATDDVDGIVVTHGTDTMEETAYFLNLVVKSDKPVVLVGAMRPATAMSADGPLNLYNAVLVAGHEESVGRGTLVSFNDRIASARHVTKTDTTVVDTFVATEEGYLGRIVGGVPHYYTEITQSHTTETPFDISDLEELPQVDIIYGHQNNDPYMLDAAVENGAEGIIFAGSGNGSMSSVMQEAAMEIMEEGMPIVRASRVGNGTVSHKDDYLTADSLNPHKARILLMLALTVTDDEEEIQEYYDSY</sequence>
<dbReference type="PANTHER" id="PTHR11707:SF28">
    <property type="entry name" value="60 KDA LYSOPHOSPHOLIPASE"/>
    <property type="match status" value="1"/>
</dbReference>
<dbReference type="PANTHER" id="PTHR11707">
    <property type="entry name" value="L-ASPARAGINASE"/>
    <property type="match status" value="1"/>
</dbReference>
<evidence type="ECO:0000313" key="15">
    <source>
        <dbReference type="Proteomes" id="UP000018895"/>
    </source>
</evidence>
<dbReference type="Pfam" id="PF17763">
    <property type="entry name" value="Asparaginase_C"/>
    <property type="match status" value="1"/>
</dbReference>
<feature type="active site" description="O-isoaspartyl threonine intermediate" evidence="6">
    <location>
        <position position="68"/>
    </location>
</feature>
<name>W4QHI2_9BACI</name>
<evidence type="ECO:0000256" key="6">
    <source>
        <dbReference type="PIRSR" id="PIRSR001220-1"/>
    </source>
</evidence>
<dbReference type="InterPro" id="IPR027475">
    <property type="entry name" value="Asparaginase/glutaminase_AS2"/>
</dbReference>
<feature type="binding site" evidence="7">
    <location>
        <position position="115"/>
    </location>
    <ligand>
        <name>substrate</name>
    </ligand>
</feature>
<dbReference type="Pfam" id="PF00710">
    <property type="entry name" value="Asparaginase"/>
    <property type="match status" value="1"/>
</dbReference>
<dbReference type="PROSITE" id="PS00144">
    <property type="entry name" value="ASN_GLN_ASE_1"/>
    <property type="match status" value="1"/>
</dbReference>
<feature type="binding site" evidence="7">
    <location>
        <begin position="148"/>
        <end position="149"/>
    </location>
    <ligand>
        <name>substrate</name>
    </ligand>
</feature>
<dbReference type="AlphaFoldDB" id="W4QHI2"/>
<evidence type="ECO:0000256" key="11">
    <source>
        <dbReference type="SAM" id="SignalP"/>
    </source>
</evidence>
<dbReference type="InterPro" id="IPR006034">
    <property type="entry name" value="Asparaginase/glutaminase-like"/>
</dbReference>
<dbReference type="InterPro" id="IPR020827">
    <property type="entry name" value="Asparaginase/glutaminase_AS1"/>
</dbReference>
<dbReference type="SUPFAM" id="SSF53774">
    <property type="entry name" value="Glutaminase/Asparaginase"/>
    <property type="match status" value="1"/>
</dbReference>
<evidence type="ECO:0000256" key="7">
    <source>
        <dbReference type="PIRSR" id="PIRSR001220-2"/>
    </source>
</evidence>
<feature type="domain" description="Asparaginase/glutaminase C-terminal" evidence="13">
    <location>
        <begin position="272"/>
        <end position="374"/>
    </location>
</feature>
<gene>
    <name evidence="14" type="ORF">JCM9152_2832</name>
</gene>
<keyword evidence="4" id="KW-0378">Hydrolase</keyword>
<proteinExistence type="inferred from homology"/>
<evidence type="ECO:0000313" key="14">
    <source>
        <dbReference type="EMBL" id="GAE31367.1"/>
    </source>
</evidence>
<dbReference type="PIRSF" id="PIRSF001220">
    <property type="entry name" value="L-ASNase_gatD"/>
    <property type="match status" value="1"/>
</dbReference>
<dbReference type="PROSITE" id="PS51732">
    <property type="entry name" value="ASN_GLN_ASE_3"/>
    <property type="match status" value="1"/>
</dbReference>
<feature type="chain" id="PRO_5038674631" description="asparaginase" evidence="11">
    <location>
        <begin position="20"/>
        <end position="378"/>
    </location>
</feature>
<dbReference type="InterPro" id="IPR004550">
    <property type="entry name" value="AsnASE_II"/>
</dbReference>
<evidence type="ECO:0000256" key="9">
    <source>
        <dbReference type="PROSITE-ProRule" id="PRU10100"/>
    </source>
</evidence>
<dbReference type="Gene3D" id="3.40.50.40">
    <property type="match status" value="1"/>
</dbReference>
<evidence type="ECO:0000256" key="4">
    <source>
        <dbReference type="ARBA" id="ARBA00022801"/>
    </source>
</evidence>
<dbReference type="PROSITE" id="PS51257">
    <property type="entry name" value="PROKAR_LIPOPROTEIN"/>
    <property type="match status" value="1"/>
</dbReference>
<dbReference type="STRING" id="1236971.JCM9152_2832"/>
<evidence type="ECO:0000256" key="5">
    <source>
        <dbReference type="ARBA" id="ARBA00049366"/>
    </source>
</evidence>
<dbReference type="PIRSF" id="PIRSF500176">
    <property type="entry name" value="L_ASNase"/>
    <property type="match status" value="1"/>
</dbReference>
<keyword evidence="11" id="KW-0732">Signal</keyword>
<evidence type="ECO:0000256" key="10">
    <source>
        <dbReference type="RuleBase" id="RU004456"/>
    </source>
</evidence>
<dbReference type="CDD" id="cd08964">
    <property type="entry name" value="L-asparaginase_II"/>
    <property type="match status" value="1"/>
</dbReference>
<dbReference type="FunFam" id="3.40.50.1170:FF:000001">
    <property type="entry name" value="L-asparaginase 2"/>
    <property type="match status" value="1"/>
</dbReference>
<keyword evidence="15" id="KW-1185">Reference proteome</keyword>
<evidence type="ECO:0000259" key="13">
    <source>
        <dbReference type="Pfam" id="PF17763"/>
    </source>
</evidence>